<dbReference type="InterPro" id="IPR005172">
    <property type="entry name" value="CRC"/>
</dbReference>
<evidence type="ECO:0000259" key="5">
    <source>
        <dbReference type="PROSITE" id="PS51634"/>
    </source>
</evidence>
<dbReference type="PANTHER" id="PTHR46159:SF12">
    <property type="entry name" value="PROTEIN TESMIN_TSO1-LIKE CXC 3-RELATED"/>
    <property type="match status" value="1"/>
</dbReference>
<comment type="similarity">
    <text evidence="2">Belongs to the lin-54 family.</text>
</comment>
<dbReference type="GO" id="GO:0005634">
    <property type="term" value="C:nucleus"/>
    <property type="evidence" value="ECO:0007669"/>
    <property type="project" value="UniProtKB-SubCell"/>
</dbReference>
<feature type="region of interest" description="Disordered" evidence="4">
    <location>
        <begin position="244"/>
        <end position="265"/>
    </location>
</feature>
<evidence type="ECO:0000256" key="4">
    <source>
        <dbReference type="SAM" id="MobiDB-lite"/>
    </source>
</evidence>
<feature type="domain" description="CRC" evidence="5">
    <location>
        <begin position="436"/>
        <end position="561"/>
    </location>
</feature>
<reference evidence="6 8" key="1">
    <citation type="journal article" date="2011" name="Nature">
        <title>The Medicago genome provides insight into the evolution of rhizobial symbioses.</title>
        <authorList>
            <person name="Young N.D."/>
            <person name="Debelle F."/>
            <person name="Oldroyd G.E."/>
            <person name="Geurts R."/>
            <person name="Cannon S.B."/>
            <person name="Udvardi M.K."/>
            <person name="Benedito V.A."/>
            <person name="Mayer K.F."/>
            <person name="Gouzy J."/>
            <person name="Schoof H."/>
            <person name="Van de Peer Y."/>
            <person name="Proost S."/>
            <person name="Cook D.R."/>
            <person name="Meyers B.C."/>
            <person name="Spannagl M."/>
            <person name="Cheung F."/>
            <person name="De Mita S."/>
            <person name="Krishnakumar V."/>
            <person name="Gundlach H."/>
            <person name="Zhou S."/>
            <person name="Mudge J."/>
            <person name="Bharti A.K."/>
            <person name="Murray J.D."/>
            <person name="Naoumkina M.A."/>
            <person name="Rosen B."/>
            <person name="Silverstein K.A."/>
            <person name="Tang H."/>
            <person name="Rombauts S."/>
            <person name="Zhao P.X."/>
            <person name="Zhou P."/>
            <person name="Barbe V."/>
            <person name="Bardou P."/>
            <person name="Bechner M."/>
            <person name="Bellec A."/>
            <person name="Berger A."/>
            <person name="Berges H."/>
            <person name="Bidwell S."/>
            <person name="Bisseling T."/>
            <person name="Choisne N."/>
            <person name="Couloux A."/>
            <person name="Denny R."/>
            <person name="Deshpande S."/>
            <person name="Dai X."/>
            <person name="Doyle J.J."/>
            <person name="Dudez A.M."/>
            <person name="Farmer A.D."/>
            <person name="Fouteau S."/>
            <person name="Franken C."/>
            <person name="Gibelin C."/>
            <person name="Gish J."/>
            <person name="Goldstein S."/>
            <person name="Gonzalez A.J."/>
            <person name="Green P.J."/>
            <person name="Hallab A."/>
            <person name="Hartog M."/>
            <person name="Hua A."/>
            <person name="Humphray S.J."/>
            <person name="Jeong D.H."/>
            <person name="Jing Y."/>
            <person name="Jocker A."/>
            <person name="Kenton S.M."/>
            <person name="Kim D.J."/>
            <person name="Klee K."/>
            <person name="Lai H."/>
            <person name="Lang C."/>
            <person name="Lin S."/>
            <person name="Macmil S.L."/>
            <person name="Magdelenat G."/>
            <person name="Matthews L."/>
            <person name="McCorrison J."/>
            <person name="Monaghan E.L."/>
            <person name="Mun J.H."/>
            <person name="Najar F.Z."/>
            <person name="Nicholson C."/>
            <person name="Noirot C."/>
            <person name="O'Bleness M."/>
            <person name="Paule C.R."/>
            <person name="Poulain J."/>
            <person name="Prion F."/>
            <person name="Qin B."/>
            <person name="Qu C."/>
            <person name="Retzel E.F."/>
            <person name="Riddle C."/>
            <person name="Sallet E."/>
            <person name="Samain S."/>
            <person name="Samson N."/>
            <person name="Sanders I."/>
            <person name="Saurat O."/>
            <person name="Scarpelli C."/>
            <person name="Schiex T."/>
            <person name="Segurens B."/>
            <person name="Severin A.J."/>
            <person name="Sherrier D.J."/>
            <person name="Shi R."/>
            <person name="Sims S."/>
            <person name="Singer S.R."/>
            <person name="Sinharoy S."/>
            <person name="Sterck L."/>
            <person name="Viollet A."/>
            <person name="Wang B.B."/>
            <person name="Wang K."/>
            <person name="Wang M."/>
            <person name="Wang X."/>
            <person name="Warfsmann J."/>
            <person name="Weissenbach J."/>
            <person name="White D.D."/>
            <person name="White J.D."/>
            <person name="Wiley G.B."/>
            <person name="Wincker P."/>
            <person name="Xing Y."/>
            <person name="Yang L."/>
            <person name="Yao Z."/>
            <person name="Ying F."/>
            <person name="Zhai J."/>
            <person name="Zhou L."/>
            <person name="Zuber A."/>
            <person name="Denarie J."/>
            <person name="Dixon R.A."/>
            <person name="May G.D."/>
            <person name="Schwartz D.C."/>
            <person name="Rogers J."/>
            <person name="Quetier F."/>
            <person name="Town C.D."/>
            <person name="Roe B.A."/>
        </authorList>
    </citation>
    <scope>NUCLEOTIDE SEQUENCE [LARGE SCALE GENOMIC DNA]</scope>
    <source>
        <strain evidence="6">A17</strain>
        <strain evidence="7 8">cv. Jemalong A17</strain>
    </source>
</reference>
<proteinExistence type="inferred from homology"/>
<dbReference type="InterPro" id="IPR033467">
    <property type="entry name" value="Tesmin/TSO1-like_CXC"/>
</dbReference>
<sequence length="624" mass="70072">MAALDQNNTIVSNSLEDDSFFDYLDTLSPLNTKKYVGVGATETLNSLGMDNPLFTSLDVTFNNDSIFLTRNNLLYTSNPEVSPEEAPTDSTHAWIDTSQLHDPEISSDDAKYLLELLGKQEPDGTDVQDESITDAVEGGTYNRDGPDCDYNNLISTTQSVTLLPQCTSNSNYKMKTVDPLVFGSKYEIEDNPSEPIAVATDRNQAQDNLANVALMDRNQIKRGDGELARIRRCIQRSCQGYESEMTSMQRNNSDERNAINKNPSDSQKCVLQGNGFYLNALPALNHYEGIENEKMPSQRKPESPSCTYSLNISVRQGHQLSQVPAPMETHLRLSENEDVTKSSVHIPGEDFCQSTPKRTSEVQFKDIKNKKLDQNMKRTMKVHRKDPIDLVSSGSEHVKEEERADFCQSIRKRKRKPNTKVQLCRNKSDLTRKGGACKHCKCKKSKCLKLNCGCFAAGVYCIGPCSCQDCLNKAINEDKVLQAHRMIEYRNPPVFVPKVITNSDSSPQIVDDSDKAPASNRRRIQCKSRKSSCTNKRCECFKGGVGCSPSCKCQGCKNIYDRKDSEAETKSELEETEASQISSRKDVLNHWQPEPRDRGIKCYWINMKLKLNYLLLAVVAGTRH</sequence>
<reference evidence="7" key="3">
    <citation type="submission" date="2015-04" db="UniProtKB">
        <authorList>
            <consortium name="EnsemblPlants"/>
        </authorList>
    </citation>
    <scope>IDENTIFICATION</scope>
    <source>
        <strain evidence="7">cv. Jemalong A17</strain>
    </source>
</reference>
<dbReference type="PANTHER" id="PTHR46159">
    <property type="entry name" value="PROTEIN TESMIN/TSO1-LIKE CXC 2"/>
    <property type="match status" value="1"/>
</dbReference>
<protein>
    <submittedName>
        <fullName evidence="6">Tesmin/TSO1-like CXC domain protein</fullName>
    </submittedName>
</protein>
<dbReference type="EnsemblPlants" id="KEH43828">
    <property type="protein sequence ID" value="KEH43828"/>
    <property type="gene ID" value="MTR_1g103230"/>
</dbReference>
<evidence type="ECO:0000256" key="2">
    <source>
        <dbReference type="ARBA" id="ARBA00007267"/>
    </source>
</evidence>
<dbReference type="STRING" id="3880.A0A072VQY2"/>
<comment type="subcellular location">
    <subcellularLocation>
        <location evidence="1">Nucleus</location>
    </subcellularLocation>
</comment>
<accession>A0A072VQY2</accession>
<dbReference type="Pfam" id="PF03638">
    <property type="entry name" value="TCR"/>
    <property type="match status" value="2"/>
</dbReference>
<dbReference type="EMBL" id="CM001217">
    <property type="protein sequence ID" value="KEH43828.1"/>
    <property type="molecule type" value="Genomic_DNA"/>
</dbReference>
<reference evidence="6 8" key="2">
    <citation type="journal article" date="2014" name="BMC Genomics">
        <title>An improved genome release (version Mt4.0) for the model legume Medicago truncatula.</title>
        <authorList>
            <person name="Tang H."/>
            <person name="Krishnakumar V."/>
            <person name="Bidwell S."/>
            <person name="Rosen B."/>
            <person name="Chan A."/>
            <person name="Zhou S."/>
            <person name="Gentzbittel L."/>
            <person name="Childs K.L."/>
            <person name="Yandell M."/>
            <person name="Gundlach H."/>
            <person name="Mayer K.F."/>
            <person name="Schwartz D.C."/>
            <person name="Town C.D."/>
        </authorList>
    </citation>
    <scope>GENOME REANNOTATION</scope>
    <source>
        <strain evidence="6">A17</strain>
        <strain evidence="7 8">cv. Jemalong A17</strain>
    </source>
</reference>
<name>A0A072VQY2_MEDTR</name>
<evidence type="ECO:0000313" key="8">
    <source>
        <dbReference type="Proteomes" id="UP000002051"/>
    </source>
</evidence>
<dbReference type="GO" id="GO:0003700">
    <property type="term" value="F:DNA-binding transcription factor activity"/>
    <property type="evidence" value="ECO:0007669"/>
    <property type="project" value="InterPro"/>
</dbReference>
<dbReference type="PROSITE" id="PS51634">
    <property type="entry name" value="CRC"/>
    <property type="match status" value="1"/>
</dbReference>
<organism evidence="6 8">
    <name type="scientific">Medicago truncatula</name>
    <name type="common">Barrel medic</name>
    <name type="synonym">Medicago tribuloides</name>
    <dbReference type="NCBI Taxonomy" id="3880"/>
    <lineage>
        <taxon>Eukaryota</taxon>
        <taxon>Viridiplantae</taxon>
        <taxon>Streptophyta</taxon>
        <taxon>Embryophyta</taxon>
        <taxon>Tracheophyta</taxon>
        <taxon>Spermatophyta</taxon>
        <taxon>Magnoliopsida</taxon>
        <taxon>eudicotyledons</taxon>
        <taxon>Gunneridae</taxon>
        <taxon>Pentapetalae</taxon>
        <taxon>rosids</taxon>
        <taxon>fabids</taxon>
        <taxon>Fabales</taxon>
        <taxon>Fabaceae</taxon>
        <taxon>Papilionoideae</taxon>
        <taxon>50 kb inversion clade</taxon>
        <taxon>NPAAA clade</taxon>
        <taxon>Hologalegina</taxon>
        <taxon>IRL clade</taxon>
        <taxon>Trifolieae</taxon>
        <taxon>Medicago</taxon>
    </lineage>
</organism>
<dbReference type="SMART" id="SM01114">
    <property type="entry name" value="CXC"/>
    <property type="match status" value="2"/>
</dbReference>
<dbReference type="InterPro" id="IPR044522">
    <property type="entry name" value="TSO1-like"/>
</dbReference>
<keyword evidence="8" id="KW-1185">Reference proteome</keyword>
<evidence type="ECO:0000256" key="1">
    <source>
        <dbReference type="ARBA" id="ARBA00004123"/>
    </source>
</evidence>
<evidence type="ECO:0000313" key="7">
    <source>
        <dbReference type="EnsemblPlants" id="KEH43828"/>
    </source>
</evidence>
<gene>
    <name evidence="6" type="ordered locus">MTR_1g103230</name>
</gene>
<dbReference type="Proteomes" id="UP000002051">
    <property type="component" value="Unassembled WGS sequence"/>
</dbReference>
<keyword evidence="3" id="KW-0539">Nucleus</keyword>
<evidence type="ECO:0000256" key="3">
    <source>
        <dbReference type="ARBA" id="ARBA00023242"/>
    </source>
</evidence>
<dbReference type="AlphaFoldDB" id="A0A072VQY2"/>
<evidence type="ECO:0000313" key="6">
    <source>
        <dbReference type="EMBL" id="KEH43828.1"/>
    </source>
</evidence>
<dbReference type="HOGENOM" id="CLU_438310_0_0_1"/>